<gene>
    <name evidence="9" type="ORF">EHE19_018465</name>
</gene>
<dbReference type="InterPro" id="IPR004358">
    <property type="entry name" value="Sig_transdc_His_kin-like_C"/>
</dbReference>
<keyword evidence="4" id="KW-0597">Phosphoprotein</keyword>
<keyword evidence="7" id="KW-0902">Two-component regulatory system</keyword>
<dbReference type="SUPFAM" id="SSF47384">
    <property type="entry name" value="Homodimeric domain of signal transducing histidine kinase"/>
    <property type="match status" value="1"/>
</dbReference>
<dbReference type="EMBL" id="CP061336">
    <property type="protein sequence ID" value="QNU66791.1"/>
    <property type="molecule type" value="Genomic_DNA"/>
</dbReference>
<dbReference type="PANTHER" id="PTHR45453:SF1">
    <property type="entry name" value="PHOSPHATE REGULON SENSOR PROTEIN PHOR"/>
    <property type="match status" value="1"/>
</dbReference>
<evidence type="ECO:0000313" key="9">
    <source>
        <dbReference type="EMBL" id="QNU66791.1"/>
    </source>
</evidence>
<dbReference type="InterPro" id="IPR000014">
    <property type="entry name" value="PAS"/>
</dbReference>
<dbReference type="InterPro" id="IPR036890">
    <property type="entry name" value="HATPase_C_sf"/>
</dbReference>
<dbReference type="InterPro" id="IPR003594">
    <property type="entry name" value="HATPase_dom"/>
</dbReference>
<dbReference type="SUPFAM" id="SSF158472">
    <property type="entry name" value="HAMP domain-like"/>
    <property type="match status" value="1"/>
</dbReference>
<dbReference type="AlphaFoldDB" id="A0A4U7JAE2"/>
<dbReference type="PANTHER" id="PTHR45453">
    <property type="entry name" value="PHOSPHATE REGULON SENSOR PROTEIN PHOR"/>
    <property type="match status" value="1"/>
</dbReference>
<dbReference type="InterPro" id="IPR035965">
    <property type="entry name" value="PAS-like_dom_sf"/>
</dbReference>
<comment type="catalytic activity">
    <reaction evidence="1">
        <text>ATP + protein L-histidine = ADP + protein N-phospho-L-histidine.</text>
        <dbReference type="EC" id="2.7.13.3"/>
    </reaction>
</comment>
<dbReference type="OrthoDB" id="9813151at2"/>
<dbReference type="InterPro" id="IPR050351">
    <property type="entry name" value="BphY/WalK/GraS-like"/>
</dbReference>
<dbReference type="SUPFAM" id="SSF55874">
    <property type="entry name" value="ATPase domain of HSP90 chaperone/DNA topoisomerase II/histidine kinase"/>
    <property type="match status" value="1"/>
</dbReference>
<evidence type="ECO:0000256" key="2">
    <source>
        <dbReference type="ARBA" id="ARBA00004370"/>
    </source>
</evidence>
<accession>A0A4U7JAE2</accession>
<organism evidence="9 10">
    <name type="scientific">Ruminiclostridium herbifermentans</name>
    <dbReference type="NCBI Taxonomy" id="2488810"/>
    <lineage>
        <taxon>Bacteria</taxon>
        <taxon>Bacillati</taxon>
        <taxon>Bacillota</taxon>
        <taxon>Clostridia</taxon>
        <taxon>Eubacteriales</taxon>
        <taxon>Oscillospiraceae</taxon>
        <taxon>Ruminiclostridium</taxon>
    </lineage>
</organism>
<dbReference type="InterPro" id="IPR003660">
    <property type="entry name" value="HAMP_dom"/>
</dbReference>
<evidence type="ECO:0000256" key="3">
    <source>
        <dbReference type="ARBA" id="ARBA00012438"/>
    </source>
</evidence>
<dbReference type="Pfam" id="PF02518">
    <property type="entry name" value="HATPase_c"/>
    <property type="match status" value="1"/>
</dbReference>
<evidence type="ECO:0000256" key="6">
    <source>
        <dbReference type="ARBA" id="ARBA00022777"/>
    </source>
</evidence>
<dbReference type="SMART" id="SM00304">
    <property type="entry name" value="HAMP"/>
    <property type="match status" value="1"/>
</dbReference>
<dbReference type="InterPro" id="IPR036097">
    <property type="entry name" value="HisK_dim/P_sf"/>
</dbReference>
<dbReference type="SUPFAM" id="SSF55785">
    <property type="entry name" value="PYP-like sensor domain (PAS domain)"/>
    <property type="match status" value="1"/>
</dbReference>
<dbReference type="PROSITE" id="PS50885">
    <property type="entry name" value="HAMP"/>
    <property type="match status" value="1"/>
</dbReference>
<dbReference type="Gene3D" id="6.10.340.10">
    <property type="match status" value="1"/>
</dbReference>
<evidence type="ECO:0000256" key="4">
    <source>
        <dbReference type="ARBA" id="ARBA00022553"/>
    </source>
</evidence>
<dbReference type="CDD" id="cd00130">
    <property type="entry name" value="PAS"/>
    <property type="match status" value="1"/>
</dbReference>
<evidence type="ECO:0000256" key="8">
    <source>
        <dbReference type="ARBA" id="ARBA00023136"/>
    </source>
</evidence>
<dbReference type="Gene3D" id="3.30.450.20">
    <property type="entry name" value="PAS domain"/>
    <property type="match status" value="1"/>
</dbReference>
<dbReference type="GO" id="GO:0000155">
    <property type="term" value="F:phosphorelay sensor kinase activity"/>
    <property type="evidence" value="ECO:0007669"/>
    <property type="project" value="InterPro"/>
</dbReference>
<dbReference type="Pfam" id="PF00512">
    <property type="entry name" value="HisKA"/>
    <property type="match status" value="1"/>
</dbReference>
<dbReference type="PROSITE" id="PS50109">
    <property type="entry name" value="HIS_KIN"/>
    <property type="match status" value="1"/>
</dbReference>
<dbReference type="Proteomes" id="UP000306409">
    <property type="component" value="Chromosome"/>
</dbReference>
<sequence>MKFWKDFLKLLRSLQWKLVYIFISMCIILVCVVYIGINSGLQTIYFKNFTENIDSGYENWKEYRGITDLNKDRLTNDVLLDYFSVNSDERFFGVNPKYLNITIIDTSRRNIAFPDAIIYSSDEKTYPNYPEEYGNQLLVKSINLSTIWADGHLSFSEELGQNKELIKANSENQYFEYILFPKGSQGNIVFYFTYQKEAWEGILAKFNTLIFYCALVAVFLSLVLGYLLSKTITSPIINVMHKAEKVAEGDFDQQLTVKSEDEIGNLTRTFNYMAQELKNTLSEISSEKNKVTTILNYMADGVLAFNLKGVAIHVNPAARKLLGEDIEEKSFGEFAENVGLDIKLENIIYFDESPVRESDTIINDMYVKVYFAVFTDTNKKPEGVIVVLHDVTEQQKLDSMRREFVANVSHELRTPITSIKSYTETLLDGAVEDPETTEHFLSVINTEADRMTRLVKDLLQLSRLDNQQMNWKIEKVSINEMVKDIVNRMKLQAQQKNQKFESYVIGDIPSINADKDRLEQVVVNIISNALKYTPDEGIITVYVGKLINDIYIKVADTGIGIPKESLDLVFDRFYRVDKARSRDLGGTGLGLSIAKEIVEAQGGTINITSEVGKGTEVTVRLPINL</sequence>
<dbReference type="InterPro" id="IPR005467">
    <property type="entry name" value="His_kinase_dom"/>
</dbReference>
<dbReference type="CDD" id="cd00075">
    <property type="entry name" value="HATPase"/>
    <property type="match status" value="1"/>
</dbReference>
<keyword evidence="6" id="KW-0418">Kinase</keyword>
<dbReference type="FunFam" id="3.30.565.10:FF:000006">
    <property type="entry name" value="Sensor histidine kinase WalK"/>
    <property type="match status" value="1"/>
</dbReference>
<dbReference type="Pfam" id="PF00672">
    <property type="entry name" value="HAMP"/>
    <property type="match status" value="1"/>
</dbReference>
<keyword evidence="8" id="KW-0472">Membrane</keyword>
<keyword evidence="5" id="KW-0808">Transferase</keyword>
<dbReference type="Gene3D" id="1.10.287.130">
    <property type="match status" value="1"/>
</dbReference>
<dbReference type="Gene3D" id="3.30.565.10">
    <property type="entry name" value="Histidine kinase-like ATPase, C-terminal domain"/>
    <property type="match status" value="1"/>
</dbReference>
<dbReference type="PRINTS" id="PR00344">
    <property type="entry name" value="BCTRLSENSOR"/>
</dbReference>
<evidence type="ECO:0000256" key="7">
    <source>
        <dbReference type="ARBA" id="ARBA00023012"/>
    </source>
</evidence>
<dbReference type="GO" id="GO:0004721">
    <property type="term" value="F:phosphoprotein phosphatase activity"/>
    <property type="evidence" value="ECO:0007669"/>
    <property type="project" value="TreeGrafter"/>
</dbReference>
<name>A0A4U7JAE2_9FIRM</name>
<comment type="subcellular location">
    <subcellularLocation>
        <location evidence="2">Membrane</location>
    </subcellularLocation>
</comment>
<dbReference type="EC" id="2.7.13.3" evidence="3"/>
<dbReference type="GO" id="GO:0005886">
    <property type="term" value="C:plasma membrane"/>
    <property type="evidence" value="ECO:0007669"/>
    <property type="project" value="TreeGrafter"/>
</dbReference>
<dbReference type="PROSITE" id="PS50112">
    <property type="entry name" value="PAS"/>
    <property type="match status" value="1"/>
</dbReference>
<evidence type="ECO:0000256" key="5">
    <source>
        <dbReference type="ARBA" id="ARBA00022679"/>
    </source>
</evidence>
<dbReference type="GO" id="GO:0016036">
    <property type="term" value="P:cellular response to phosphate starvation"/>
    <property type="evidence" value="ECO:0007669"/>
    <property type="project" value="TreeGrafter"/>
</dbReference>
<dbReference type="InterPro" id="IPR003661">
    <property type="entry name" value="HisK_dim/P_dom"/>
</dbReference>
<dbReference type="RefSeq" id="WP_137698615.1">
    <property type="nucleotide sequence ID" value="NZ_CP061336.1"/>
</dbReference>
<dbReference type="CDD" id="cd06225">
    <property type="entry name" value="HAMP"/>
    <property type="match status" value="1"/>
</dbReference>
<dbReference type="KEGG" id="rher:EHE19_018465"/>
<dbReference type="SMART" id="SM00388">
    <property type="entry name" value="HisKA"/>
    <property type="match status" value="1"/>
</dbReference>
<dbReference type="SMART" id="SM00387">
    <property type="entry name" value="HATPase_c"/>
    <property type="match status" value="1"/>
</dbReference>
<dbReference type="CDD" id="cd00082">
    <property type="entry name" value="HisKA"/>
    <property type="match status" value="1"/>
</dbReference>
<proteinExistence type="predicted"/>
<keyword evidence="10" id="KW-1185">Reference proteome</keyword>
<dbReference type="FunFam" id="1.10.287.130:FF:000001">
    <property type="entry name" value="Two-component sensor histidine kinase"/>
    <property type="match status" value="1"/>
</dbReference>
<evidence type="ECO:0000313" key="10">
    <source>
        <dbReference type="Proteomes" id="UP000306409"/>
    </source>
</evidence>
<evidence type="ECO:0000256" key="1">
    <source>
        <dbReference type="ARBA" id="ARBA00000085"/>
    </source>
</evidence>
<reference evidence="9 10" key="1">
    <citation type="submission" date="2020-09" db="EMBL/GenBank/DDBJ databases">
        <title>Characterization and genome sequencing of Ruminiclostridium sp. nov. MA18.</title>
        <authorList>
            <person name="Rettenmaier R."/>
            <person name="Kowollik M.-L."/>
            <person name="Liebl W."/>
            <person name="Zverlov V."/>
        </authorList>
    </citation>
    <scope>NUCLEOTIDE SEQUENCE [LARGE SCALE GENOMIC DNA]</scope>
    <source>
        <strain evidence="9 10">MA18</strain>
    </source>
</reference>
<protein>
    <recommendedName>
        <fullName evidence="3">histidine kinase</fullName>
        <ecNumber evidence="3">2.7.13.3</ecNumber>
    </recommendedName>
</protein>